<dbReference type="EMBL" id="BQNB010015097">
    <property type="protein sequence ID" value="GJT35990.1"/>
    <property type="molecule type" value="Genomic_DNA"/>
</dbReference>
<sequence>MENRVCRDETVDCVEDALNSETRGIVVDGGTIDDNDQNLNETKENEIVIKEDRNVSRMEETMVDESSSRKKLEKESDQVQTKSSKSYADVTKKNVNIFYKQLLEIPTELDSNGNEIVVFDEIMVVEGSKRWERTLCGYFVGYEMSVNELRYNLRKTWSRHGFKDIIDFRNGVYFMKFNSDEGLEFIVNNGPYGEKQTIDCSKMGL</sequence>
<dbReference type="Proteomes" id="UP001151760">
    <property type="component" value="Unassembled WGS sequence"/>
</dbReference>
<evidence type="ECO:0000313" key="3">
    <source>
        <dbReference type="Proteomes" id="UP001151760"/>
    </source>
</evidence>
<evidence type="ECO:0000313" key="2">
    <source>
        <dbReference type="EMBL" id="GJT35990.1"/>
    </source>
</evidence>
<keyword evidence="3" id="KW-1185">Reference proteome</keyword>
<proteinExistence type="predicted"/>
<name>A0ABQ5D9Q4_9ASTR</name>
<gene>
    <name evidence="2" type="ORF">Tco_0926409</name>
</gene>
<organism evidence="2 3">
    <name type="scientific">Tanacetum coccineum</name>
    <dbReference type="NCBI Taxonomy" id="301880"/>
    <lineage>
        <taxon>Eukaryota</taxon>
        <taxon>Viridiplantae</taxon>
        <taxon>Streptophyta</taxon>
        <taxon>Embryophyta</taxon>
        <taxon>Tracheophyta</taxon>
        <taxon>Spermatophyta</taxon>
        <taxon>Magnoliopsida</taxon>
        <taxon>eudicotyledons</taxon>
        <taxon>Gunneridae</taxon>
        <taxon>Pentapetalae</taxon>
        <taxon>asterids</taxon>
        <taxon>campanulids</taxon>
        <taxon>Asterales</taxon>
        <taxon>Asteraceae</taxon>
        <taxon>Asteroideae</taxon>
        <taxon>Anthemideae</taxon>
        <taxon>Anthemidinae</taxon>
        <taxon>Tanacetum</taxon>
    </lineage>
</organism>
<comment type="caution">
    <text evidence="2">The sequence shown here is derived from an EMBL/GenBank/DDBJ whole genome shotgun (WGS) entry which is preliminary data.</text>
</comment>
<feature type="region of interest" description="Disordered" evidence="1">
    <location>
        <begin position="58"/>
        <end position="85"/>
    </location>
</feature>
<feature type="compositionally biased region" description="Basic and acidic residues" evidence="1">
    <location>
        <begin position="58"/>
        <end position="77"/>
    </location>
</feature>
<reference evidence="2" key="2">
    <citation type="submission" date="2022-01" db="EMBL/GenBank/DDBJ databases">
        <authorList>
            <person name="Yamashiro T."/>
            <person name="Shiraishi A."/>
            <person name="Satake H."/>
            <person name="Nakayama K."/>
        </authorList>
    </citation>
    <scope>NUCLEOTIDE SEQUENCE</scope>
</reference>
<evidence type="ECO:0000256" key="1">
    <source>
        <dbReference type="SAM" id="MobiDB-lite"/>
    </source>
</evidence>
<accession>A0ABQ5D9Q4</accession>
<protein>
    <submittedName>
        <fullName evidence="2">Zinc knuckle CX2CX4HX4C containing protein</fullName>
    </submittedName>
</protein>
<reference evidence="2" key="1">
    <citation type="journal article" date="2022" name="Int. J. Mol. Sci.">
        <title>Draft Genome of Tanacetum Coccineum: Genomic Comparison of Closely Related Tanacetum-Family Plants.</title>
        <authorList>
            <person name="Yamashiro T."/>
            <person name="Shiraishi A."/>
            <person name="Nakayama K."/>
            <person name="Satake H."/>
        </authorList>
    </citation>
    <scope>NUCLEOTIDE SEQUENCE</scope>
</reference>